<protein>
    <submittedName>
        <fullName evidence="1">Uncharacterized protein</fullName>
    </submittedName>
</protein>
<reference evidence="1 2" key="1">
    <citation type="journal article" date="2011" name="J. Bacteriol.">
        <title>Complete Genome Sequence of the Type Strain Pseudomonas stutzeri CGMCC 1.1803.</title>
        <authorList>
            <person name="Chen M."/>
            <person name="Yan Y."/>
            <person name="Zhang W."/>
            <person name="Lu W."/>
            <person name="Wang J."/>
            <person name="Ping S."/>
            <person name="Lin M."/>
        </authorList>
    </citation>
    <scope>NUCLEOTIDE SEQUENCE [LARGE SCALE GENOMIC DNA]</scope>
    <source>
        <strain evidence="2">ATCC 17588 / DSM 5190 / CCUG 11256 / JCM 5965 / LMG 11199 / NCIMB 11358 / Stanier 221</strain>
    </source>
</reference>
<evidence type="ECO:0000313" key="1">
    <source>
        <dbReference type="EMBL" id="AEJ04607.1"/>
    </source>
</evidence>
<proteinExistence type="predicted"/>
<dbReference type="Proteomes" id="UP000008932">
    <property type="component" value="Chromosome"/>
</dbReference>
<dbReference type="KEGG" id="psz:PSTAB_1326"/>
<reference evidence="2" key="3">
    <citation type="submission" date="2011-06" db="EMBL/GenBank/DDBJ databases">
        <title>Complete genome sequence of Pseudomonas stutzeri strain CGMCC 1.1803.</title>
        <authorList>
            <person name="Yan Y."/>
            <person name="Chen M."/>
            <person name="Lu W."/>
            <person name="Zhang W."/>
            <person name="Ping S."/>
            <person name="Lin M."/>
        </authorList>
    </citation>
    <scope>NUCLEOTIDE SEQUENCE [LARGE SCALE GENOMIC DNA]</scope>
    <source>
        <strain evidence="2">ATCC 17588 / DSM 5190 / CCUG 11256 / JCM 5965 / LMG 11199 / NCIMB 11358 / Stanier 221</strain>
    </source>
</reference>
<name>F8H3J2_STUS2</name>
<dbReference type="HOGENOM" id="CLU_3188092_0_0_6"/>
<gene>
    <name evidence="1" type="ordered locus">PSTAB_1326</name>
</gene>
<sequence length="46" mass="5303">MLAEQCQQRLLFCQDRFKPSKITVAQSSKLLIDKLKELMCNADIFG</sequence>
<evidence type="ECO:0000313" key="2">
    <source>
        <dbReference type="Proteomes" id="UP000008932"/>
    </source>
</evidence>
<reference key="2">
    <citation type="submission" date="2011-06" db="EMBL/GenBank/DDBJ databases">
        <title>Complete Genome Sequence of Pseudomonas stutzeri Strain CGMCC 1.1803.</title>
        <authorList>
            <person name="Yan Y."/>
            <person name="Chen M."/>
            <person name="Lu W."/>
            <person name="Zhang W."/>
            <person name="Ping S."/>
            <person name="Lin M."/>
        </authorList>
    </citation>
    <scope>NUCLEOTIDE SEQUENCE</scope>
    <source>
        <strain>ATCC 17588</strain>
    </source>
</reference>
<dbReference type="AlphaFoldDB" id="F8H3J2"/>
<dbReference type="EMBL" id="CP002881">
    <property type="protein sequence ID" value="AEJ04607.1"/>
    <property type="molecule type" value="Genomic_DNA"/>
</dbReference>
<organism evidence="1 2">
    <name type="scientific">Stutzerimonas stutzeri (strain ATCC 17588 / DSM 5190 / CCUG 11256 / JCM 5965 / LMG 11199 / NBRC 14165 / NCIMB 11358 / Stanier 221)</name>
    <name type="common">Pseudomonas stutzeri</name>
    <dbReference type="NCBI Taxonomy" id="96563"/>
    <lineage>
        <taxon>Bacteria</taxon>
        <taxon>Pseudomonadati</taxon>
        <taxon>Pseudomonadota</taxon>
        <taxon>Gammaproteobacteria</taxon>
        <taxon>Pseudomonadales</taxon>
        <taxon>Pseudomonadaceae</taxon>
        <taxon>Stutzerimonas</taxon>
    </lineage>
</organism>
<accession>F8H3J2</accession>